<sequence length="269" mass="30658">MANLELDLWETKTKTQEGGVPNLLREMGEVPTLCRPVTSLSPSHWKRWPAFSPALRPLGHPRKFSTTTCIGVGVIKQQHGALPRSLGRNNQEPWRSLTAYRRSDTEEEGNNPRDPQVGWNHRMVALGEPRLFKLRRGFKLILLSHFIFCRLPSYALHLAHTLEGVLPPNFGFRKVKKALKSCLKTKITIKIKRVETSMMNRSCSSFSLKSQSKDDSVSENAKGIRQAWSFNLQPIRLKLMVLQGEFAFWRELSLCPPSETARVVCILKN</sequence>
<proteinExistence type="predicted"/>
<evidence type="ECO:0000313" key="1">
    <source>
        <dbReference type="Proteomes" id="UP001652662"/>
    </source>
</evidence>
<name>A0ABM4L339_EQUPR</name>
<organism evidence="1 2">
    <name type="scientific">Equus przewalskii</name>
    <name type="common">Przewalski's horse</name>
    <name type="synonym">Equus caballus przewalskii</name>
    <dbReference type="NCBI Taxonomy" id="9798"/>
    <lineage>
        <taxon>Eukaryota</taxon>
        <taxon>Metazoa</taxon>
        <taxon>Chordata</taxon>
        <taxon>Craniata</taxon>
        <taxon>Vertebrata</taxon>
        <taxon>Euteleostomi</taxon>
        <taxon>Mammalia</taxon>
        <taxon>Eutheria</taxon>
        <taxon>Laurasiatheria</taxon>
        <taxon>Perissodactyla</taxon>
        <taxon>Equidae</taxon>
        <taxon>Equus</taxon>
    </lineage>
</organism>
<evidence type="ECO:0000313" key="2">
    <source>
        <dbReference type="RefSeq" id="XP_070434858.1"/>
    </source>
</evidence>
<dbReference type="GeneID" id="139076425"/>
<dbReference type="Proteomes" id="UP001652662">
    <property type="component" value="Chromosome 16"/>
</dbReference>
<reference evidence="2" key="1">
    <citation type="submission" date="2025-08" db="UniProtKB">
        <authorList>
            <consortium name="RefSeq"/>
        </authorList>
    </citation>
    <scope>IDENTIFICATION</scope>
    <source>
        <tissue evidence="2">Blood</tissue>
    </source>
</reference>
<dbReference type="RefSeq" id="XP_070434858.1">
    <property type="nucleotide sequence ID" value="XM_070578757.1"/>
</dbReference>
<gene>
    <name evidence="2" type="primary">LOC139076425</name>
</gene>
<protein>
    <submittedName>
        <fullName evidence="2">Uncharacterized protein</fullName>
    </submittedName>
</protein>
<accession>A0ABM4L339</accession>
<keyword evidence="1" id="KW-1185">Reference proteome</keyword>